<evidence type="ECO:0000256" key="1">
    <source>
        <dbReference type="SAM" id="MobiDB-lite"/>
    </source>
</evidence>
<reference evidence="2 3" key="1">
    <citation type="submission" date="2021-07" db="EMBL/GenBank/DDBJ databases">
        <title>Sphingomonas sp.</title>
        <authorList>
            <person name="Feng G."/>
            <person name="Li J."/>
            <person name="Pan M."/>
        </authorList>
    </citation>
    <scope>NUCLEOTIDE SEQUENCE [LARGE SCALE GENOMIC DNA]</scope>
    <source>
        <strain evidence="2 3">RRHST34</strain>
    </source>
</reference>
<feature type="compositionally biased region" description="Low complexity" evidence="1">
    <location>
        <begin position="124"/>
        <end position="134"/>
    </location>
</feature>
<dbReference type="EMBL" id="JAHXZN010000003">
    <property type="protein sequence ID" value="MBW6531481.1"/>
    <property type="molecule type" value="Genomic_DNA"/>
</dbReference>
<name>A0ABS7BPD8_9SPHN</name>
<dbReference type="Proteomes" id="UP000759103">
    <property type="component" value="Unassembled WGS sequence"/>
</dbReference>
<protein>
    <submittedName>
        <fullName evidence="2">Uncharacterized protein</fullName>
    </submittedName>
</protein>
<feature type="region of interest" description="Disordered" evidence="1">
    <location>
        <begin position="117"/>
        <end position="148"/>
    </location>
</feature>
<evidence type="ECO:0000313" key="2">
    <source>
        <dbReference type="EMBL" id="MBW6531481.1"/>
    </source>
</evidence>
<comment type="caution">
    <text evidence="2">The sequence shown here is derived from an EMBL/GenBank/DDBJ whole genome shotgun (WGS) entry which is preliminary data.</text>
</comment>
<keyword evidence="3" id="KW-1185">Reference proteome</keyword>
<dbReference type="RefSeq" id="WP_219748856.1">
    <property type="nucleotide sequence ID" value="NZ_JAHXZN010000003.1"/>
</dbReference>
<sequence>MAILDSLAGFIDNNGLAEAFAAKAEDPAKARRPLLDGIRRAREQFAARAGDGARVGSRWWQVQNGVVALTVKIGGDVLPLNGAATNHLPEGVFAAFLDALERAVEAGELDEALRARQAERARPARGAEPAQRQRVPGRHPSNDREDWDSLTWAERQKVSAFYREGRNPDGSVIATAGYKPDAPIAG</sequence>
<organism evidence="2 3">
    <name type="scientific">Sphingomonas citri</name>
    <dbReference type="NCBI Taxonomy" id="2862499"/>
    <lineage>
        <taxon>Bacteria</taxon>
        <taxon>Pseudomonadati</taxon>
        <taxon>Pseudomonadota</taxon>
        <taxon>Alphaproteobacteria</taxon>
        <taxon>Sphingomonadales</taxon>
        <taxon>Sphingomonadaceae</taxon>
        <taxon>Sphingomonas</taxon>
    </lineage>
</organism>
<accession>A0ABS7BPD8</accession>
<proteinExistence type="predicted"/>
<evidence type="ECO:0000313" key="3">
    <source>
        <dbReference type="Proteomes" id="UP000759103"/>
    </source>
</evidence>
<gene>
    <name evidence="2" type="ORF">KZ820_12120</name>
</gene>